<gene>
    <name evidence="2" type="ORF">WMO29_08110</name>
</gene>
<dbReference type="Proteomes" id="UP001438008">
    <property type="component" value="Unassembled WGS sequence"/>
</dbReference>
<dbReference type="EMBL" id="JBBMFE010000006">
    <property type="protein sequence ID" value="MEQ2472453.1"/>
    <property type="molecule type" value="Genomic_DNA"/>
</dbReference>
<dbReference type="InterPro" id="IPR004291">
    <property type="entry name" value="Transposase_IS66_central"/>
</dbReference>
<sequence>MIPAEVGLAYCNKLFFLEKQFRDLTPEERKDRRQETEMQVWESFYAWLEQLNPVKRSKVNAP</sequence>
<reference evidence="2 3" key="1">
    <citation type="submission" date="2024-03" db="EMBL/GenBank/DDBJ databases">
        <title>Human intestinal bacterial collection.</title>
        <authorList>
            <person name="Pauvert C."/>
            <person name="Hitch T.C.A."/>
            <person name="Clavel T."/>
        </authorList>
    </citation>
    <scope>NUCLEOTIDE SEQUENCE [LARGE SCALE GENOMIC DNA]</scope>
    <source>
        <strain evidence="2 3">CLA-AA-H132</strain>
    </source>
</reference>
<evidence type="ECO:0000313" key="2">
    <source>
        <dbReference type="EMBL" id="MEQ2472453.1"/>
    </source>
</evidence>
<comment type="caution">
    <text evidence="2">The sequence shown here is derived from an EMBL/GenBank/DDBJ whole genome shotgun (WGS) entry which is preliminary data.</text>
</comment>
<dbReference type="Pfam" id="PF03050">
    <property type="entry name" value="DDE_Tnp_IS66"/>
    <property type="match status" value="1"/>
</dbReference>
<evidence type="ECO:0000259" key="1">
    <source>
        <dbReference type="Pfam" id="PF03050"/>
    </source>
</evidence>
<proteinExistence type="predicted"/>
<protein>
    <submittedName>
        <fullName evidence="2">Transposase</fullName>
    </submittedName>
</protein>
<keyword evidence="3" id="KW-1185">Reference proteome</keyword>
<feature type="domain" description="Transposase IS66 central" evidence="1">
    <location>
        <begin position="4"/>
        <end position="52"/>
    </location>
</feature>
<organism evidence="2 3">
    <name type="scientific">Laedolimicola intestinihominis</name>
    <dbReference type="NCBI Taxonomy" id="3133166"/>
    <lineage>
        <taxon>Bacteria</taxon>
        <taxon>Bacillati</taxon>
        <taxon>Bacillota</taxon>
        <taxon>Clostridia</taxon>
        <taxon>Lachnospirales</taxon>
        <taxon>Lachnospiraceae</taxon>
        <taxon>Laedolimicola</taxon>
    </lineage>
</organism>
<dbReference type="RefSeq" id="WP_349164422.1">
    <property type="nucleotide sequence ID" value="NZ_JBBMFE010000006.1"/>
</dbReference>
<accession>A0ABV1FHB2</accession>
<evidence type="ECO:0000313" key="3">
    <source>
        <dbReference type="Proteomes" id="UP001438008"/>
    </source>
</evidence>
<name>A0ABV1FHB2_9FIRM</name>